<proteinExistence type="inferred from homology"/>
<dbReference type="Gene3D" id="3.90.220.20">
    <property type="entry name" value="DNA methylase specificity domains"/>
    <property type="match status" value="2"/>
</dbReference>
<protein>
    <submittedName>
        <fullName evidence="5">Type I restriction enzyme S subunit</fullName>
    </submittedName>
</protein>
<dbReference type="AlphaFoldDB" id="A0A318TDA2"/>
<evidence type="ECO:0000256" key="3">
    <source>
        <dbReference type="ARBA" id="ARBA00023125"/>
    </source>
</evidence>
<name>A0A318TDA2_9BRAD</name>
<sequence>MNADRLMERYEQIADAPDAIARLRRFILDLAVRGKLVPQDANDEPASELLERIAKEKARLVRAGEIRNEKPLASAEDDAPFDIPGSWRWTRLGMVTSYIQRGKSPKYAASDGSLVVSQKCVQWRGLDLSVAKQVTIESLADYEEIRFLRDGDLVWNSTGTGTIGRVVRLVDTPEKLVCDSHVTVVRCLEVDPEYIRTWLRSDHVYALIEERAAGSTNQVELTTKMAIHQVVPLPPFAEQHRIVAKVDELMTLCDRLEAARANREATRDRLTAASLARLNKPDPEAFQSDARFALDALPALTSRPDQIKQLRQTILNLAVRGKLVAQDANEEPASELLNRIATKFERAVRDGVLNKPKPVKPIFDDDQLFPLPPRWAIARFNQVASIQSNLVDPKRYREKPHIAPDNIESWTARLLPYVSIGEAGVFSSKHLFSSGAILYSKIRPNLAKVTRVEFDGLCSADMYPIHALIDADFLVKFMITQAFVSQAVSEDNRVAMPKINQSALSDILVPVPPLAEQRCIVAKVDALMALCDQLEASLTAAAETRRRLLDALLAEALTPVEDREMEAAE</sequence>
<evidence type="ECO:0000313" key="5">
    <source>
        <dbReference type="EMBL" id="PYF02553.1"/>
    </source>
</evidence>
<keyword evidence="3" id="KW-0238">DNA-binding</keyword>
<evidence type="ECO:0000313" key="6">
    <source>
        <dbReference type="Proteomes" id="UP000248148"/>
    </source>
</evidence>
<gene>
    <name evidence="5" type="ORF">BJ122_11152</name>
</gene>
<keyword evidence="2" id="KW-0680">Restriction system</keyword>
<dbReference type="SUPFAM" id="SSF116734">
    <property type="entry name" value="DNA methylase specificity domain"/>
    <property type="match status" value="2"/>
</dbReference>
<dbReference type="Proteomes" id="UP000248148">
    <property type="component" value="Unassembled WGS sequence"/>
</dbReference>
<evidence type="ECO:0000256" key="1">
    <source>
        <dbReference type="ARBA" id="ARBA00010923"/>
    </source>
</evidence>
<keyword evidence="6" id="KW-1185">Reference proteome</keyword>
<dbReference type="InterPro" id="IPR044946">
    <property type="entry name" value="Restrct_endonuc_typeI_TRD_sf"/>
</dbReference>
<dbReference type="InterPro" id="IPR000055">
    <property type="entry name" value="Restrct_endonuc_typeI_TRD"/>
</dbReference>
<feature type="domain" description="Type I restriction modification DNA specificity" evidence="4">
    <location>
        <begin position="416"/>
        <end position="541"/>
    </location>
</feature>
<dbReference type="RefSeq" id="WP_110781004.1">
    <property type="nucleotide sequence ID" value="NZ_QJTI01000011.1"/>
</dbReference>
<evidence type="ECO:0000256" key="2">
    <source>
        <dbReference type="ARBA" id="ARBA00022747"/>
    </source>
</evidence>
<dbReference type="InterPro" id="IPR051212">
    <property type="entry name" value="Type-I_RE_S_subunit"/>
</dbReference>
<evidence type="ECO:0000259" key="4">
    <source>
        <dbReference type="Pfam" id="PF01420"/>
    </source>
</evidence>
<dbReference type="GO" id="GO:0009307">
    <property type="term" value="P:DNA restriction-modification system"/>
    <property type="evidence" value="ECO:0007669"/>
    <property type="project" value="UniProtKB-KW"/>
</dbReference>
<dbReference type="PANTHER" id="PTHR43140:SF1">
    <property type="entry name" value="TYPE I RESTRICTION ENZYME ECOKI SPECIFICITY SUBUNIT"/>
    <property type="match status" value="1"/>
</dbReference>
<dbReference type="PANTHER" id="PTHR43140">
    <property type="entry name" value="TYPE-1 RESTRICTION ENZYME ECOKI SPECIFICITY PROTEIN"/>
    <property type="match status" value="1"/>
</dbReference>
<dbReference type="GO" id="GO:0003677">
    <property type="term" value="F:DNA binding"/>
    <property type="evidence" value="ECO:0007669"/>
    <property type="project" value="UniProtKB-KW"/>
</dbReference>
<dbReference type="Pfam" id="PF01420">
    <property type="entry name" value="Methylase_S"/>
    <property type="match status" value="1"/>
</dbReference>
<dbReference type="EMBL" id="QJTI01000011">
    <property type="protein sequence ID" value="PYF02553.1"/>
    <property type="molecule type" value="Genomic_DNA"/>
</dbReference>
<reference evidence="5 6" key="1">
    <citation type="submission" date="2018-06" db="EMBL/GenBank/DDBJ databases">
        <title>Genomic Encyclopedia of Archaeal and Bacterial Type Strains, Phase II (KMG-II): from individual species to whole genera.</title>
        <authorList>
            <person name="Goeker M."/>
        </authorList>
    </citation>
    <scope>NUCLEOTIDE SEQUENCE [LARGE SCALE GENOMIC DNA]</scope>
    <source>
        <strain evidence="5 6">JCM 11668</strain>
    </source>
</reference>
<accession>A0A318TDA2</accession>
<comment type="caution">
    <text evidence="5">The sequence shown here is derived from an EMBL/GenBank/DDBJ whole genome shotgun (WGS) entry which is preliminary data.</text>
</comment>
<dbReference type="OrthoDB" id="164285at2"/>
<comment type="similarity">
    <text evidence="1">Belongs to the type-I restriction system S methylase family.</text>
</comment>
<organism evidence="5 6">
    <name type="scientific">Rhodopseudomonas faecalis</name>
    <dbReference type="NCBI Taxonomy" id="99655"/>
    <lineage>
        <taxon>Bacteria</taxon>
        <taxon>Pseudomonadati</taxon>
        <taxon>Pseudomonadota</taxon>
        <taxon>Alphaproteobacteria</taxon>
        <taxon>Hyphomicrobiales</taxon>
        <taxon>Nitrobacteraceae</taxon>
        <taxon>Rhodopseudomonas</taxon>
    </lineage>
</organism>